<dbReference type="RefSeq" id="WP_263334686.1">
    <property type="nucleotide sequence ID" value="NZ_JAGSYH010000002.1"/>
</dbReference>
<dbReference type="PROSITE" id="PS51318">
    <property type="entry name" value="TAT"/>
    <property type="match status" value="1"/>
</dbReference>
<evidence type="ECO:0000256" key="1">
    <source>
        <dbReference type="ARBA" id="ARBA00006964"/>
    </source>
</evidence>
<feature type="signal peptide" evidence="3">
    <location>
        <begin position="1"/>
        <end position="17"/>
    </location>
</feature>
<dbReference type="Pfam" id="PF01784">
    <property type="entry name" value="DUF34_NIF3"/>
    <property type="match status" value="1"/>
</dbReference>
<comment type="caution">
    <text evidence="4">The sequence shown here is derived from an EMBL/GenBank/DDBJ whole genome shotgun (WGS) entry which is preliminary data.</text>
</comment>
<protein>
    <submittedName>
        <fullName evidence="4">Nif3-like dinuclear metal center hexameric protein</fullName>
    </submittedName>
</protein>
<organism evidence="4 5">
    <name type="scientific">Acidicapsa dinghuensis</name>
    <dbReference type="NCBI Taxonomy" id="2218256"/>
    <lineage>
        <taxon>Bacteria</taxon>
        <taxon>Pseudomonadati</taxon>
        <taxon>Acidobacteriota</taxon>
        <taxon>Terriglobia</taxon>
        <taxon>Terriglobales</taxon>
        <taxon>Acidobacteriaceae</taxon>
        <taxon>Acidicapsa</taxon>
    </lineage>
</organism>
<keyword evidence="5" id="KW-1185">Reference proteome</keyword>
<dbReference type="PANTHER" id="PTHR13799">
    <property type="entry name" value="NGG1 INTERACTING FACTOR 3"/>
    <property type="match status" value="1"/>
</dbReference>
<keyword evidence="2" id="KW-0479">Metal-binding</keyword>
<gene>
    <name evidence="4" type="ORF">ACFPT7_01660</name>
</gene>
<accession>A0ABW1EC78</accession>
<reference evidence="5" key="1">
    <citation type="journal article" date="2019" name="Int. J. Syst. Evol. Microbiol.">
        <title>The Global Catalogue of Microorganisms (GCM) 10K type strain sequencing project: providing services to taxonomists for standard genome sequencing and annotation.</title>
        <authorList>
            <consortium name="The Broad Institute Genomics Platform"/>
            <consortium name="The Broad Institute Genome Sequencing Center for Infectious Disease"/>
            <person name="Wu L."/>
            <person name="Ma J."/>
        </authorList>
    </citation>
    <scope>NUCLEOTIDE SEQUENCE [LARGE SCALE GENOMIC DNA]</scope>
    <source>
        <strain evidence="5">JCM 4087</strain>
    </source>
</reference>
<evidence type="ECO:0000313" key="4">
    <source>
        <dbReference type="EMBL" id="MFC5860993.1"/>
    </source>
</evidence>
<dbReference type="InterPro" id="IPR036069">
    <property type="entry name" value="DUF34/NIF3_sf"/>
</dbReference>
<comment type="similarity">
    <text evidence="1">Belongs to the GTP cyclohydrolase I type 2/NIF3 family.</text>
</comment>
<name>A0ABW1EC78_9BACT</name>
<dbReference type="InterPro" id="IPR002678">
    <property type="entry name" value="DUF34/NIF3"/>
</dbReference>
<dbReference type="EMBL" id="JBHSPH010000001">
    <property type="protein sequence ID" value="MFC5860993.1"/>
    <property type="molecule type" value="Genomic_DNA"/>
</dbReference>
<dbReference type="Gene3D" id="3.40.1390.30">
    <property type="entry name" value="NIF3 (NGG1p interacting factor 3)-like"/>
    <property type="match status" value="1"/>
</dbReference>
<dbReference type="InterPro" id="IPR006311">
    <property type="entry name" value="TAT_signal"/>
</dbReference>
<evidence type="ECO:0000256" key="2">
    <source>
        <dbReference type="ARBA" id="ARBA00022723"/>
    </source>
</evidence>
<sequence length="306" mass="33991">MTTLNRRTFVAAGSAFAANLAFSRTDLAQAQLAPSGQLTAGEVIDRIKKNVGVPWFPRTVDNLLTATPQTQVKGIATTMMATLEVVQHCAEHDLNMIVTHETPFYLHQDHIEDIKSDPTLNYKLDYCKQRDIAIFHFHDHWHAHHPDGIAQGMVAQLGWQKNVVDPANPKKLQFDGIPLAQFVDQMRQSLNARSIRVLGDPALPVHNVTTSWGYMGRESGIPVFASPDTEVLICGETREWELVEYCQDSIRAGNKKALIVVGHVLSEQGGMILAADWLKSFISEVPIKFVPAPEPFWIAGQPPLNT</sequence>
<proteinExistence type="inferred from homology"/>
<feature type="chain" id="PRO_5046046359" evidence="3">
    <location>
        <begin position="18"/>
        <end position="306"/>
    </location>
</feature>
<dbReference type="PANTHER" id="PTHR13799:SF14">
    <property type="entry name" value="GTP CYCLOHYDROLASE 1 TYPE 2 HOMOLOG"/>
    <property type="match status" value="1"/>
</dbReference>
<evidence type="ECO:0000256" key="3">
    <source>
        <dbReference type="SAM" id="SignalP"/>
    </source>
</evidence>
<keyword evidence="3" id="KW-0732">Signal</keyword>
<evidence type="ECO:0000313" key="5">
    <source>
        <dbReference type="Proteomes" id="UP001596091"/>
    </source>
</evidence>
<dbReference type="SUPFAM" id="SSF102705">
    <property type="entry name" value="NIF3 (NGG1p interacting factor 3)-like"/>
    <property type="match status" value="1"/>
</dbReference>
<dbReference type="Proteomes" id="UP001596091">
    <property type="component" value="Unassembled WGS sequence"/>
</dbReference>